<protein>
    <submittedName>
        <fullName evidence="3">DUF5819 family protein</fullName>
    </submittedName>
</protein>
<sequence>MEPPERPEPGTGPGTDPGTDPGRDPGAGAGPVAQAGAADRAVDGAGDADGTRADTEAGTDAGTDAGQASGEAAGTGQLPSLSTGSWVVVSLAVAAVAVGVVFHLAMVFLHVAPSNTASKEYQSTVDSYIYPEFEQNWKLFAPDPLQQNIHVQARAEVRGPDGRLQTTGWVDLTAVDLTGIRHTVAPSHTRQNELRRAWSFYTSSHGANNTPTGVRGQLSQEYVQRIVENRFGPKLNGGDVVRVQARSATVWVAPPSWTDAKPNNETQYQETLWWSVATSGQEKAS</sequence>
<evidence type="ECO:0000313" key="3">
    <source>
        <dbReference type="EMBL" id="MFI9104026.1"/>
    </source>
</evidence>
<accession>A0ABW8CF45</accession>
<comment type="caution">
    <text evidence="3">The sequence shown here is derived from an EMBL/GenBank/DDBJ whole genome shotgun (WGS) entry which is preliminary data.</text>
</comment>
<evidence type="ECO:0000256" key="2">
    <source>
        <dbReference type="SAM" id="Phobius"/>
    </source>
</evidence>
<feature type="compositionally biased region" description="Low complexity" evidence="1">
    <location>
        <begin position="14"/>
        <end position="45"/>
    </location>
</feature>
<evidence type="ECO:0000256" key="1">
    <source>
        <dbReference type="SAM" id="MobiDB-lite"/>
    </source>
</evidence>
<dbReference type="Proteomes" id="UP001614394">
    <property type="component" value="Unassembled WGS sequence"/>
</dbReference>
<keyword evidence="4" id="KW-1185">Reference proteome</keyword>
<dbReference type="Pfam" id="PF19136">
    <property type="entry name" value="DUF5819"/>
    <property type="match status" value="1"/>
</dbReference>
<evidence type="ECO:0000313" key="4">
    <source>
        <dbReference type="Proteomes" id="UP001614394"/>
    </source>
</evidence>
<organism evidence="3 4">
    <name type="scientific">Streptomyces fildesensis</name>
    <dbReference type="NCBI Taxonomy" id="375757"/>
    <lineage>
        <taxon>Bacteria</taxon>
        <taxon>Bacillati</taxon>
        <taxon>Actinomycetota</taxon>
        <taxon>Actinomycetes</taxon>
        <taxon>Kitasatosporales</taxon>
        <taxon>Streptomycetaceae</taxon>
        <taxon>Streptomyces</taxon>
    </lineage>
</organism>
<proteinExistence type="predicted"/>
<keyword evidence="2" id="KW-1133">Transmembrane helix</keyword>
<dbReference type="RefSeq" id="WP_399653829.1">
    <property type="nucleotide sequence ID" value="NZ_JBITYG010000008.1"/>
</dbReference>
<name>A0ABW8CF45_9ACTN</name>
<feature type="transmembrane region" description="Helical" evidence="2">
    <location>
        <begin position="86"/>
        <end position="109"/>
    </location>
</feature>
<reference evidence="3 4" key="1">
    <citation type="submission" date="2024-10" db="EMBL/GenBank/DDBJ databases">
        <title>The Natural Products Discovery Center: Release of the First 8490 Sequenced Strains for Exploring Actinobacteria Biosynthetic Diversity.</title>
        <authorList>
            <person name="Kalkreuter E."/>
            <person name="Kautsar S.A."/>
            <person name="Yang D."/>
            <person name="Bader C.D."/>
            <person name="Teijaro C.N."/>
            <person name="Fluegel L."/>
            <person name="Davis C.M."/>
            <person name="Simpson J.R."/>
            <person name="Lauterbach L."/>
            <person name="Steele A.D."/>
            <person name="Gui C."/>
            <person name="Meng S."/>
            <person name="Li G."/>
            <person name="Viehrig K."/>
            <person name="Ye F."/>
            <person name="Su P."/>
            <person name="Kiefer A.F."/>
            <person name="Nichols A."/>
            <person name="Cepeda A.J."/>
            <person name="Yan W."/>
            <person name="Fan B."/>
            <person name="Jiang Y."/>
            <person name="Adhikari A."/>
            <person name="Zheng C.-J."/>
            <person name="Schuster L."/>
            <person name="Cowan T.M."/>
            <person name="Smanski M.J."/>
            <person name="Chevrette M.G."/>
            <person name="De Carvalho L.P.S."/>
            <person name="Shen B."/>
        </authorList>
    </citation>
    <scope>NUCLEOTIDE SEQUENCE [LARGE SCALE GENOMIC DNA]</scope>
    <source>
        <strain evidence="3 4">NPDC053399</strain>
    </source>
</reference>
<keyword evidence="2" id="KW-0812">Transmembrane</keyword>
<gene>
    <name evidence="3" type="ORF">ACIGXA_26260</name>
</gene>
<feature type="region of interest" description="Disordered" evidence="1">
    <location>
        <begin position="1"/>
        <end position="78"/>
    </location>
</feature>
<feature type="compositionally biased region" description="Low complexity" evidence="1">
    <location>
        <begin position="56"/>
        <end position="68"/>
    </location>
</feature>
<dbReference type="InterPro" id="IPR043857">
    <property type="entry name" value="DUF5819"/>
</dbReference>
<dbReference type="EMBL" id="JBITYG010000008">
    <property type="protein sequence ID" value="MFI9104026.1"/>
    <property type="molecule type" value="Genomic_DNA"/>
</dbReference>
<keyword evidence="2" id="KW-0472">Membrane</keyword>